<protein>
    <submittedName>
        <fullName evidence="1">Uncharacterized protein</fullName>
    </submittedName>
</protein>
<dbReference type="KEGG" id="sbf:JCM31447_23280"/>
<proteinExistence type="predicted"/>
<name>A0A4P2VWA2_FLUSA</name>
<sequence>MVLLKSVQKNFLHFIKLSLVCAANVSSLAHNSIDYCSTLCGLLDTHVQTSGSIHEQIHGIPLQ</sequence>
<reference evidence="1 2" key="1">
    <citation type="submission" date="2018-12" db="EMBL/GenBank/DDBJ databases">
        <title>Rubrispira sanarue gen. nov., sp., nov., a member of the order Silvanigrellales, isolated from a brackish lake in Hamamatsu Japan.</title>
        <authorList>
            <person name="Maejima Y."/>
            <person name="Iino T."/>
            <person name="Muraguchi Y."/>
            <person name="Fukuda K."/>
            <person name="Nojiri H."/>
            <person name="Ohkuma M."/>
            <person name="Moriuchi R."/>
            <person name="Dohra H."/>
            <person name="Kimbara K."/>
            <person name="Shintani M."/>
        </authorList>
    </citation>
    <scope>NUCLEOTIDE SEQUENCE [LARGE SCALE GENOMIC DNA]</scope>
    <source>
        <strain evidence="1 2">RF1110005</strain>
    </source>
</reference>
<keyword evidence="2" id="KW-1185">Reference proteome</keyword>
<gene>
    <name evidence="1" type="ORF">JCM31447_23280</name>
</gene>
<dbReference type="AlphaFoldDB" id="A0A4P2VWA2"/>
<dbReference type="Proteomes" id="UP000291236">
    <property type="component" value="Chromosome"/>
</dbReference>
<accession>A0A4P2VWA2</accession>
<evidence type="ECO:0000313" key="1">
    <source>
        <dbReference type="EMBL" id="BBH53875.1"/>
    </source>
</evidence>
<dbReference type="RefSeq" id="WP_130610609.1">
    <property type="nucleotide sequence ID" value="NZ_AP019368.1"/>
</dbReference>
<dbReference type="EMBL" id="AP019368">
    <property type="protein sequence ID" value="BBH53875.1"/>
    <property type="molecule type" value="Genomic_DNA"/>
</dbReference>
<evidence type="ECO:0000313" key="2">
    <source>
        <dbReference type="Proteomes" id="UP000291236"/>
    </source>
</evidence>
<organism evidence="1 2">
    <name type="scientific">Fluviispira sanaruensis</name>
    <dbReference type="NCBI Taxonomy" id="2493639"/>
    <lineage>
        <taxon>Bacteria</taxon>
        <taxon>Pseudomonadati</taxon>
        <taxon>Bdellovibrionota</taxon>
        <taxon>Oligoflexia</taxon>
        <taxon>Silvanigrellales</taxon>
        <taxon>Silvanigrellaceae</taxon>
        <taxon>Fluviispira</taxon>
    </lineage>
</organism>